<dbReference type="Proteomes" id="UP001597492">
    <property type="component" value="Unassembled WGS sequence"/>
</dbReference>
<evidence type="ECO:0000256" key="3">
    <source>
        <dbReference type="ARBA" id="ARBA00012374"/>
    </source>
</evidence>
<feature type="transmembrane region" description="Helical" evidence="17">
    <location>
        <begin position="117"/>
        <end position="137"/>
    </location>
</feature>
<dbReference type="HAMAP" id="MF_01006">
    <property type="entry name" value="Undec_diphosphatase"/>
    <property type="match status" value="1"/>
</dbReference>
<keyword evidence="8 17" id="KW-0133">Cell shape</keyword>
<keyword evidence="11 17" id="KW-0472">Membrane</keyword>
<accession>A0ABW5UZ48</accession>
<keyword evidence="12 17" id="KW-0046">Antibiotic resistance</keyword>
<keyword evidence="9 17" id="KW-0573">Peptidoglycan synthesis</keyword>
<dbReference type="PANTHER" id="PTHR30622">
    <property type="entry name" value="UNDECAPRENYL-DIPHOSPHATASE"/>
    <property type="match status" value="1"/>
</dbReference>
<dbReference type="EC" id="3.6.1.27" evidence="3 17"/>
<proteinExistence type="inferred from homology"/>
<keyword evidence="5 17" id="KW-1003">Cell membrane</keyword>
<feature type="transmembrane region" description="Helical" evidence="17">
    <location>
        <begin position="186"/>
        <end position="204"/>
    </location>
</feature>
<dbReference type="InterPro" id="IPR003824">
    <property type="entry name" value="UppP"/>
</dbReference>
<evidence type="ECO:0000256" key="15">
    <source>
        <dbReference type="ARBA" id="ARBA00032932"/>
    </source>
</evidence>
<feature type="transmembrane region" description="Helical" evidence="17">
    <location>
        <begin position="256"/>
        <end position="279"/>
    </location>
</feature>
<keyword evidence="7 17" id="KW-0378">Hydrolase</keyword>
<evidence type="ECO:0000256" key="14">
    <source>
        <dbReference type="ARBA" id="ARBA00032707"/>
    </source>
</evidence>
<dbReference type="NCBIfam" id="NF001392">
    <property type="entry name" value="PRK00281.2-1"/>
    <property type="match status" value="1"/>
</dbReference>
<gene>
    <name evidence="17" type="primary">uppP</name>
    <name evidence="18" type="ORF">ACFSW7_09745</name>
</gene>
<dbReference type="EMBL" id="JBHUNE010000006">
    <property type="protein sequence ID" value="MFD2758658.1"/>
    <property type="molecule type" value="Genomic_DNA"/>
</dbReference>
<name>A0ABW5UZ48_9MICO</name>
<evidence type="ECO:0000256" key="8">
    <source>
        <dbReference type="ARBA" id="ARBA00022960"/>
    </source>
</evidence>
<evidence type="ECO:0000313" key="19">
    <source>
        <dbReference type="Proteomes" id="UP001597492"/>
    </source>
</evidence>
<evidence type="ECO:0000256" key="4">
    <source>
        <dbReference type="ARBA" id="ARBA00021581"/>
    </source>
</evidence>
<evidence type="ECO:0000256" key="6">
    <source>
        <dbReference type="ARBA" id="ARBA00022692"/>
    </source>
</evidence>
<keyword evidence="6 17" id="KW-0812">Transmembrane</keyword>
<comment type="subcellular location">
    <subcellularLocation>
        <location evidence="1 17">Cell membrane</location>
        <topology evidence="1 17">Multi-pass membrane protein</topology>
    </subcellularLocation>
</comment>
<reference evidence="19" key="1">
    <citation type="journal article" date="2019" name="Int. J. Syst. Evol. Microbiol.">
        <title>The Global Catalogue of Microorganisms (GCM) 10K type strain sequencing project: providing services to taxonomists for standard genome sequencing and annotation.</title>
        <authorList>
            <consortium name="The Broad Institute Genomics Platform"/>
            <consortium name="The Broad Institute Genome Sequencing Center for Infectious Disease"/>
            <person name="Wu L."/>
            <person name="Ma J."/>
        </authorList>
    </citation>
    <scope>NUCLEOTIDE SEQUENCE [LARGE SCALE GENOMIC DNA]</scope>
    <source>
        <strain evidence="19">TISTR 1514</strain>
    </source>
</reference>
<keyword evidence="19" id="KW-1185">Reference proteome</keyword>
<comment type="miscellaneous">
    <text evidence="17">Bacitracin is thought to be involved in the inhibition of peptidoglycan synthesis by sequestering undecaprenyl diphosphate, thereby reducing the pool of lipid carrier available.</text>
</comment>
<comment type="similarity">
    <text evidence="2 17">Belongs to the UppP family.</text>
</comment>
<keyword evidence="10 17" id="KW-1133">Transmembrane helix</keyword>
<evidence type="ECO:0000256" key="5">
    <source>
        <dbReference type="ARBA" id="ARBA00022475"/>
    </source>
</evidence>
<dbReference type="PANTHER" id="PTHR30622:SF4">
    <property type="entry name" value="UNDECAPRENYL-DIPHOSPHATASE"/>
    <property type="match status" value="1"/>
</dbReference>
<evidence type="ECO:0000256" key="17">
    <source>
        <dbReference type="HAMAP-Rule" id="MF_01006"/>
    </source>
</evidence>
<evidence type="ECO:0000256" key="13">
    <source>
        <dbReference type="ARBA" id="ARBA00023316"/>
    </source>
</evidence>
<dbReference type="NCBIfam" id="TIGR00753">
    <property type="entry name" value="undec_PP_bacA"/>
    <property type="match status" value="1"/>
</dbReference>
<keyword evidence="13 17" id="KW-0961">Cell wall biogenesis/degradation</keyword>
<protein>
    <recommendedName>
        <fullName evidence="4 17">Undecaprenyl-diphosphatase</fullName>
        <ecNumber evidence="3 17">3.6.1.27</ecNumber>
    </recommendedName>
    <alternativeName>
        <fullName evidence="15 17">Bacitracin resistance protein</fullName>
    </alternativeName>
    <alternativeName>
        <fullName evidence="14 17">Undecaprenyl pyrophosphate phosphatase</fullName>
    </alternativeName>
</protein>
<feature type="transmembrane region" description="Helical" evidence="17">
    <location>
        <begin position="40"/>
        <end position="60"/>
    </location>
</feature>
<evidence type="ECO:0000313" key="18">
    <source>
        <dbReference type="EMBL" id="MFD2758658.1"/>
    </source>
</evidence>
<comment type="function">
    <text evidence="17">Catalyzes the dephosphorylation of undecaprenyl diphosphate (UPP). Confers resistance to bacitracin.</text>
</comment>
<dbReference type="GO" id="GO:0050380">
    <property type="term" value="F:undecaprenyl-diphosphatase activity"/>
    <property type="evidence" value="ECO:0007669"/>
    <property type="project" value="UniProtKB-EC"/>
</dbReference>
<dbReference type="RefSeq" id="WP_390295642.1">
    <property type="nucleotide sequence ID" value="NZ_JBHUNE010000006.1"/>
</dbReference>
<feature type="transmembrane region" description="Helical" evidence="17">
    <location>
        <begin position="87"/>
        <end position="105"/>
    </location>
</feature>
<dbReference type="Pfam" id="PF02673">
    <property type="entry name" value="BacA"/>
    <property type="match status" value="1"/>
</dbReference>
<evidence type="ECO:0000256" key="9">
    <source>
        <dbReference type="ARBA" id="ARBA00022984"/>
    </source>
</evidence>
<evidence type="ECO:0000256" key="1">
    <source>
        <dbReference type="ARBA" id="ARBA00004651"/>
    </source>
</evidence>
<sequence>MGWFEAIVLAIVQGLTEFLPISSSAHIRVAGLAMGMDDPGATFTAIIQVGTELAVVVYFWKDIVRIITRWFQSLTGKVARNDPDARMGWLIIIGSVPIVLLGVLLQDLIRTQFRSLWIIAISLIVFGIILGLADVLARRVKTLEHLGWKDGLIYGFAQALALIPGVSRSGGTITAGRLMGYDRPSAARYAFLLAIPAVLGSGGYELVGALTEDNPTGAPLNWGATLLATVIAFAVGWAVIKFLMKWVETRSFMPFVLYRIALGTVLIILLITGVVSPLAGSA</sequence>
<evidence type="ECO:0000256" key="10">
    <source>
        <dbReference type="ARBA" id="ARBA00022989"/>
    </source>
</evidence>
<evidence type="ECO:0000256" key="11">
    <source>
        <dbReference type="ARBA" id="ARBA00023136"/>
    </source>
</evidence>
<evidence type="ECO:0000256" key="2">
    <source>
        <dbReference type="ARBA" id="ARBA00010621"/>
    </source>
</evidence>
<comment type="catalytic activity">
    <reaction evidence="16 17">
        <text>di-trans,octa-cis-undecaprenyl diphosphate + H2O = di-trans,octa-cis-undecaprenyl phosphate + phosphate + H(+)</text>
        <dbReference type="Rhea" id="RHEA:28094"/>
        <dbReference type="ChEBI" id="CHEBI:15377"/>
        <dbReference type="ChEBI" id="CHEBI:15378"/>
        <dbReference type="ChEBI" id="CHEBI:43474"/>
        <dbReference type="ChEBI" id="CHEBI:58405"/>
        <dbReference type="ChEBI" id="CHEBI:60392"/>
        <dbReference type="EC" id="3.6.1.27"/>
    </reaction>
</comment>
<organism evidence="18 19">
    <name type="scientific">Gulosibacter faecalis</name>
    <dbReference type="NCBI Taxonomy" id="272240"/>
    <lineage>
        <taxon>Bacteria</taxon>
        <taxon>Bacillati</taxon>
        <taxon>Actinomycetota</taxon>
        <taxon>Actinomycetes</taxon>
        <taxon>Micrococcales</taxon>
        <taxon>Microbacteriaceae</taxon>
        <taxon>Gulosibacter</taxon>
    </lineage>
</organism>
<comment type="caution">
    <text evidence="18">The sequence shown here is derived from an EMBL/GenBank/DDBJ whole genome shotgun (WGS) entry which is preliminary data.</text>
</comment>
<evidence type="ECO:0000256" key="16">
    <source>
        <dbReference type="ARBA" id="ARBA00047594"/>
    </source>
</evidence>
<feature type="transmembrane region" description="Helical" evidence="17">
    <location>
        <begin position="224"/>
        <end position="244"/>
    </location>
</feature>
<evidence type="ECO:0000256" key="12">
    <source>
        <dbReference type="ARBA" id="ARBA00023251"/>
    </source>
</evidence>
<evidence type="ECO:0000256" key="7">
    <source>
        <dbReference type="ARBA" id="ARBA00022801"/>
    </source>
</evidence>